<sequence length="195" mass="22189">MVKYAMHTAYRWYCTLKSREGIDLPQLNDPNTQGEIDLFLGERFCRYANCPKDTPATSTNNLRKHYADKHTDMKLASSGGRPTLQDEHDAVEFYIAIRDEYDANVAAIVQVKPELPRKADGTLHLTNMRKVSKELGGQVPCEPCKDANDRQGCCREANADRCDNFELFVTSAVEEDEEQDNEEGDEMEEGEEMEE</sequence>
<reference evidence="2" key="1">
    <citation type="journal article" date="2014" name="Nat. Commun.">
        <title>Multiple recent horizontal transfers of a large genomic region in cheese making fungi.</title>
        <authorList>
            <person name="Cheeseman K."/>
            <person name="Ropars J."/>
            <person name="Renault P."/>
            <person name="Dupont J."/>
            <person name="Gouzy J."/>
            <person name="Branca A."/>
            <person name="Abraham A.L."/>
            <person name="Ceppi M."/>
            <person name="Conseiller E."/>
            <person name="Debuchy R."/>
            <person name="Malagnac F."/>
            <person name="Goarin A."/>
            <person name="Silar P."/>
            <person name="Lacoste S."/>
            <person name="Sallet E."/>
            <person name="Bensimon A."/>
            <person name="Giraud T."/>
            <person name="Brygoo Y."/>
        </authorList>
    </citation>
    <scope>NUCLEOTIDE SEQUENCE [LARGE SCALE GENOMIC DNA]</scope>
    <source>
        <strain evidence="2">FM164</strain>
    </source>
</reference>
<dbReference type="Proteomes" id="UP000030686">
    <property type="component" value="Unassembled WGS sequence"/>
</dbReference>
<gene>
    <name evidence="2" type="ORF">PROQFM164_S05g000742</name>
</gene>
<accession>W6QS23</accession>
<dbReference type="OMA" id="FCRYANC"/>
<evidence type="ECO:0000313" key="2">
    <source>
        <dbReference type="EMBL" id="CDM36909.1"/>
    </source>
</evidence>
<dbReference type="OrthoDB" id="4327458at2759"/>
<feature type="region of interest" description="Disordered" evidence="1">
    <location>
        <begin position="171"/>
        <end position="195"/>
    </location>
</feature>
<dbReference type="AlphaFoldDB" id="W6QS23"/>
<dbReference type="EMBL" id="HG792019">
    <property type="protein sequence ID" value="CDM36909.1"/>
    <property type="molecule type" value="Genomic_DNA"/>
</dbReference>
<feature type="compositionally biased region" description="Acidic residues" evidence="1">
    <location>
        <begin position="173"/>
        <end position="195"/>
    </location>
</feature>
<evidence type="ECO:0000256" key="1">
    <source>
        <dbReference type="SAM" id="MobiDB-lite"/>
    </source>
</evidence>
<organism evidence="2 3">
    <name type="scientific">Penicillium roqueforti (strain FM164)</name>
    <dbReference type="NCBI Taxonomy" id="1365484"/>
    <lineage>
        <taxon>Eukaryota</taxon>
        <taxon>Fungi</taxon>
        <taxon>Dikarya</taxon>
        <taxon>Ascomycota</taxon>
        <taxon>Pezizomycotina</taxon>
        <taxon>Eurotiomycetes</taxon>
        <taxon>Eurotiomycetidae</taxon>
        <taxon>Eurotiales</taxon>
        <taxon>Aspergillaceae</taxon>
        <taxon>Penicillium</taxon>
    </lineage>
</organism>
<protein>
    <submittedName>
        <fullName evidence="2">Uncharacterized protein</fullName>
    </submittedName>
</protein>
<evidence type="ECO:0000313" key="3">
    <source>
        <dbReference type="Proteomes" id="UP000030686"/>
    </source>
</evidence>
<name>W6QS23_PENRF</name>
<proteinExistence type="predicted"/>
<keyword evidence="3" id="KW-1185">Reference proteome</keyword>